<feature type="repeat" description="CXXCXGXG motif" evidence="8">
    <location>
        <begin position="180"/>
        <end position="187"/>
    </location>
</feature>
<evidence type="ECO:0000256" key="8">
    <source>
        <dbReference type="HAMAP-Rule" id="MF_01152"/>
    </source>
</evidence>
<dbReference type="EMBL" id="CP022535">
    <property type="protein sequence ID" value="ASP28503.1"/>
    <property type="molecule type" value="Genomic_DNA"/>
</dbReference>
<dbReference type="PROSITE" id="PS50076">
    <property type="entry name" value="DNAJ_2"/>
    <property type="match status" value="1"/>
</dbReference>
<dbReference type="Pfam" id="PF00226">
    <property type="entry name" value="DnaJ"/>
    <property type="match status" value="1"/>
</dbReference>
<dbReference type="SUPFAM" id="SSF46565">
    <property type="entry name" value="Chaperone J-domain"/>
    <property type="match status" value="1"/>
</dbReference>
<dbReference type="GO" id="GO:0006260">
    <property type="term" value="P:DNA replication"/>
    <property type="evidence" value="ECO:0007669"/>
    <property type="project" value="UniProtKB-KW"/>
</dbReference>
<evidence type="ECO:0000313" key="13">
    <source>
        <dbReference type="Proteomes" id="UP000203229"/>
    </source>
</evidence>
<dbReference type="PANTHER" id="PTHR43096">
    <property type="entry name" value="DNAJ HOMOLOG 1, MITOCHONDRIAL-RELATED"/>
    <property type="match status" value="1"/>
</dbReference>
<dbReference type="InterPro" id="IPR036410">
    <property type="entry name" value="HSP_DnaJ_Cys-rich_dom_sf"/>
</dbReference>
<accession>A0A222EQH3</accession>
<dbReference type="OrthoDB" id="9779889at2"/>
<keyword evidence="8" id="KW-0963">Cytoplasm</keyword>
<dbReference type="GO" id="GO:0031072">
    <property type="term" value="F:heat shock protein binding"/>
    <property type="evidence" value="ECO:0007669"/>
    <property type="project" value="InterPro"/>
</dbReference>
<dbReference type="Proteomes" id="UP000203229">
    <property type="component" value="Chromosome"/>
</dbReference>
<dbReference type="PRINTS" id="PR00625">
    <property type="entry name" value="JDOMAIN"/>
</dbReference>
<comment type="domain">
    <text evidence="8">The J domain is necessary and sufficient to stimulate DnaK ATPase activity. Zinc center 1 plays an important role in the autonomous, DnaK-independent chaperone activity of DnaJ. Zinc center 2 is essential for interaction with DnaK and for DnaJ activity.</text>
</comment>
<keyword evidence="13" id="KW-1185">Reference proteome</keyword>
<evidence type="ECO:0000256" key="1">
    <source>
        <dbReference type="ARBA" id="ARBA00022723"/>
    </source>
</evidence>
<dbReference type="Pfam" id="PF01556">
    <property type="entry name" value="DnaJ_C"/>
    <property type="match status" value="1"/>
</dbReference>
<dbReference type="InterPro" id="IPR036869">
    <property type="entry name" value="J_dom_sf"/>
</dbReference>
<keyword evidence="3 8" id="KW-0863">Zinc-finger</keyword>
<dbReference type="GO" id="GO:0008270">
    <property type="term" value="F:zinc ion binding"/>
    <property type="evidence" value="ECO:0007669"/>
    <property type="project" value="UniProtKB-UniRule"/>
</dbReference>
<dbReference type="SUPFAM" id="SSF49493">
    <property type="entry name" value="HSP40/DnaJ peptide-binding domain"/>
    <property type="match status" value="2"/>
</dbReference>
<dbReference type="InterPro" id="IPR001623">
    <property type="entry name" value="DnaJ_domain"/>
</dbReference>
<feature type="zinc finger region" description="CR-type" evidence="9">
    <location>
        <begin position="150"/>
        <end position="232"/>
    </location>
</feature>
<dbReference type="CDD" id="cd06257">
    <property type="entry name" value="DnaJ"/>
    <property type="match status" value="1"/>
</dbReference>
<keyword evidence="2 8" id="KW-0677">Repeat</keyword>
<comment type="subcellular location">
    <subcellularLocation>
        <location evidence="8">Cytoplasm</location>
    </subcellularLocation>
</comment>
<feature type="repeat" description="CXXCXGXG motif" evidence="8">
    <location>
        <begin position="206"/>
        <end position="213"/>
    </location>
</feature>
<comment type="function">
    <text evidence="8">Participates actively in the response to hyperosmotic and heat shock by preventing the aggregation of stress-denatured proteins and by disaggregating proteins, also in an autonomous, DnaK-independent fashion. Unfolded proteins bind initially to DnaJ; upon interaction with the DnaJ-bound protein, DnaK hydrolyzes its bound ATP, resulting in the formation of a stable complex. GrpE releases ADP from DnaK; ATP binding to DnaK triggers the release of the substrate protein, thus completing the reaction cycle. Several rounds of ATP-dependent interactions between DnaJ, DnaK and GrpE are required for fully efficient folding. Also involved, together with DnaK and GrpE, in the DNA replication of plasmids through activation of initiation proteins.</text>
</comment>
<feature type="binding site" evidence="8">
    <location>
        <position position="180"/>
    </location>
    <ligand>
        <name>Zn(2+)</name>
        <dbReference type="ChEBI" id="CHEBI:29105"/>
        <label>2</label>
    </ligand>
</feature>
<dbReference type="CDD" id="cd10719">
    <property type="entry name" value="DnaJ_zf"/>
    <property type="match status" value="1"/>
</dbReference>
<evidence type="ECO:0000313" key="12">
    <source>
        <dbReference type="EMBL" id="ASP28503.1"/>
    </source>
</evidence>
<evidence type="ECO:0000256" key="6">
    <source>
        <dbReference type="ARBA" id="ARBA00061004"/>
    </source>
</evidence>
<evidence type="ECO:0000259" key="10">
    <source>
        <dbReference type="PROSITE" id="PS50076"/>
    </source>
</evidence>
<dbReference type="InterPro" id="IPR001305">
    <property type="entry name" value="HSP_DnaJ_Cys-rich_dom"/>
</dbReference>
<dbReference type="GO" id="GO:0009408">
    <property type="term" value="P:response to heat"/>
    <property type="evidence" value="ECO:0007669"/>
    <property type="project" value="InterPro"/>
</dbReference>
<dbReference type="InterPro" id="IPR002939">
    <property type="entry name" value="DnaJ_C"/>
</dbReference>
<reference evidence="12 13" key="1">
    <citation type="submission" date="2017-07" db="EMBL/GenBank/DDBJ databases">
        <title>Complete genome sequence of Spiroplasma corruscae EC-1 (DSM 19793).</title>
        <authorList>
            <person name="Tsai Y.-M."/>
            <person name="Lo W.-S."/>
            <person name="Kuo C.-H."/>
        </authorList>
    </citation>
    <scope>NUCLEOTIDE SEQUENCE [LARGE SCALE GENOMIC DNA]</scope>
    <source>
        <strain evidence="12 13">EC-1</strain>
    </source>
</reference>
<sequence>MAKKRDYYEVLGVDKNASEDEIKRAYRKLAKKYHPDISKEDNAEEKFKEATEAAEVLLDNKKRKAYDQFGHDGLSGFGSSFSGFGSGFNDFFSNMGGGSGNDFFSDIFSSFFGGNSSGFSSGSRSSNSRSSRAKDIILEINLSIKELLFGVDKEVNLDLVCECESCKGVGALSKSDISTCDTCKGQGVVTVVQDMGIAKFQTQQACPKCKGEGKIIKNPCKDCKGDGCYVKNRTIKIPIPKGLTVGQQIVMRGIGNYSSASKTKGNIYINIDLKSSKKLQIIDDYDIKYKFDLSYIDALLCKEIKIDTLDGEKTVKITKGIKNNDIIQVKGLGLYKGVKTSQRGNLLLEINIVIPDNLSSSEKDAFELLDKETKFKVENNLKE</sequence>
<protein>
    <recommendedName>
        <fullName evidence="7 8">Chaperone protein DnaJ</fullName>
    </recommendedName>
</protein>
<evidence type="ECO:0000256" key="7">
    <source>
        <dbReference type="ARBA" id="ARBA00067609"/>
    </source>
</evidence>
<keyword evidence="4 8" id="KW-0862">Zinc</keyword>
<dbReference type="GO" id="GO:0005524">
    <property type="term" value="F:ATP binding"/>
    <property type="evidence" value="ECO:0007669"/>
    <property type="project" value="InterPro"/>
</dbReference>
<feature type="binding site" evidence="8">
    <location>
        <position position="183"/>
    </location>
    <ligand>
        <name>Zn(2+)</name>
        <dbReference type="ChEBI" id="CHEBI:29105"/>
        <label>2</label>
    </ligand>
</feature>
<dbReference type="GO" id="GO:0051082">
    <property type="term" value="F:unfolded protein binding"/>
    <property type="evidence" value="ECO:0007669"/>
    <property type="project" value="UniProtKB-UniRule"/>
</dbReference>
<comment type="subunit">
    <text evidence="8">Homodimer.</text>
</comment>
<feature type="binding site" evidence="8">
    <location>
        <position position="163"/>
    </location>
    <ligand>
        <name>Zn(2+)</name>
        <dbReference type="ChEBI" id="CHEBI:29105"/>
        <label>1</label>
    </ligand>
</feature>
<dbReference type="SUPFAM" id="SSF57938">
    <property type="entry name" value="DnaJ/Hsp40 cysteine-rich domain"/>
    <property type="match status" value="1"/>
</dbReference>
<feature type="domain" description="CR-type" evidence="11">
    <location>
        <begin position="150"/>
        <end position="232"/>
    </location>
</feature>
<dbReference type="KEGG" id="scou:SCORR_v1c07310"/>
<evidence type="ECO:0000259" key="11">
    <source>
        <dbReference type="PROSITE" id="PS51188"/>
    </source>
</evidence>
<evidence type="ECO:0000256" key="2">
    <source>
        <dbReference type="ARBA" id="ARBA00022737"/>
    </source>
</evidence>
<dbReference type="SMART" id="SM00271">
    <property type="entry name" value="DnaJ"/>
    <property type="match status" value="1"/>
</dbReference>
<dbReference type="GO" id="GO:0005737">
    <property type="term" value="C:cytoplasm"/>
    <property type="evidence" value="ECO:0007669"/>
    <property type="project" value="UniProtKB-SubCell"/>
</dbReference>
<dbReference type="HAMAP" id="MF_01152">
    <property type="entry name" value="DnaJ"/>
    <property type="match status" value="1"/>
</dbReference>
<dbReference type="Gene3D" id="2.10.230.10">
    <property type="entry name" value="Heat shock protein DnaJ, cysteine-rich domain"/>
    <property type="match status" value="1"/>
</dbReference>
<evidence type="ECO:0000256" key="3">
    <source>
        <dbReference type="ARBA" id="ARBA00022771"/>
    </source>
</evidence>
<dbReference type="PANTHER" id="PTHR43096:SF10">
    <property type="entry name" value="CHAPERONE PROTEIN DNAJ A6, CHLOROPLASTIC"/>
    <property type="match status" value="1"/>
</dbReference>
<dbReference type="RefSeq" id="WP_094049304.1">
    <property type="nucleotide sequence ID" value="NZ_CP022535.1"/>
</dbReference>
<evidence type="ECO:0000256" key="4">
    <source>
        <dbReference type="ARBA" id="ARBA00022833"/>
    </source>
</evidence>
<dbReference type="PROSITE" id="PS51188">
    <property type="entry name" value="ZF_CR"/>
    <property type="match status" value="1"/>
</dbReference>
<evidence type="ECO:0000256" key="9">
    <source>
        <dbReference type="PROSITE-ProRule" id="PRU00546"/>
    </source>
</evidence>
<feature type="binding site" evidence="8">
    <location>
        <position position="209"/>
    </location>
    <ligand>
        <name>Zn(2+)</name>
        <dbReference type="ChEBI" id="CHEBI:29105"/>
        <label>2</label>
    </ligand>
</feature>
<feature type="binding site" evidence="8">
    <location>
        <position position="220"/>
    </location>
    <ligand>
        <name>Zn(2+)</name>
        <dbReference type="ChEBI" id="CHEBI:29105"/>
        <label>1</label>
    </ligand>
</feature>
<name>A0A222EQH3_9MOLU</name>
<dbReference type="Gene3D" id="2.60.260.20">
    <property type="entry name" value="Urease metallochaperone UreE, N-terminal domain"/>
    <property type="match status" value="2"/>
</dbReference>
<keyword evidence="8" id="KW-0346">Stress response</keyword>
<dbReference type="AlphaFoldDB" id="A0A222EQH3"/>
<evidence type="ECO:0000256" key="5">
    <source>
        <dbReference type="ARBA" id="ARBA00023186"/>
    </source>
</evidence>
<dbReference type="Pfam" id="PF00684">
    <property type="entry name" value="DnaJ_CXXCXGXG"/>
    <property type="match status" value="1"/>
</dbReference>
<dbReference type="Gene3D" id="1.10.287.110">
    <property type="entry name" value="DnaJ domain"/>
    <property type="match status" value="1"/>
</dbReference>
<comment type="cofactor">
    <cofactor evidence="8">
        <name>Zn(2+)</name>
        <dbReference type="ChEBI" id="CHEBI:29105"/>
    </cofactor>
    <text evidence="8">Binds 2 Zn(2+) ions per monomer.</text>
</comment>
<dbReference type="FunFam" id="2.10.230.10:FF:000002">
    <property type="entry name" value="Molecular chaperone DnaJ"/>
    <property type="match status" value="1"/>
</dbReference>
<feature type="domain" description="J" evidence="10">
    <location>
        <begin position="6"/>
        <end position="70"/>
    </location>
</feature>
<feature type="repeat" description="CXXCXGXG motif" evidence="8">
    <location>
        <begin position="163"/>
        <end position="170"/>
    </location>
</feature>
<gene>
    <name evidence="8 12" type="primary">dnaJ</name>
    <name evidence="12" type="ORF">SCORR_v1c07310</name>
</gene>
<feature type="binding site" evidence="8">
    <location>
        <position position="206"/>
    </location>
    <ligand>
        <name>Zn(2+)</name>
        <dbReference type="ChEBI" id="CHEBI:29105"/>
        <label>2</label>
    </ligand>
</feature>
<keyword evidence="1 8" id="KW-0479">Metal-binding</keyword>
<dbReference type="InterPro" id="IPR008971">
    <property type="entry name" value="HSP40/DnaJ_pept-bd"/>
</dbReference>
<feature type="binding site" evidence="8">
    <location>
        <position position="223"/>
    </location>
    <ligand>
        <name>Zn(2+)</name>
        <dbReference type="ChEBI" id="CHEBI:29105"/>
        <label>1</label>
    </ligand>
</feature>
<proteinExistence type="inferred from homology"/>
<feature type="repeat" description="CXXCXGXG motif" evidence="8">
    <location>
        <begin position="220"/>
        <end position="227"/>
    </location>
</feature>
<keyword evidence="5 8" id="KW-0143">Chaperone</keyword>
<dbReference type="CDD" id="cd10747">
    <property type="entry name" value="DnaJ_C"/>
    <property type="match status" value="1"/>
</dbReference>
<dbReference type="InterPro" id="IPR012724">
    <property type="entry name" value="DnaJ"/>
</dbReference>
<feature type="binding site" evidence="8">
    <location>
        <position position="166"/>
    </location>
    <ligand>
        <name>Zn(2+)</name>
        <dbReference type="ChEBI" id="CHEBI:29105"/>
        <label>1</label>
    </ligand>
</feature>
<dbReference type="GO" id="GO:0042026">
    <property type="term" value="P:protein refolding"/>
    <property type="evidence" value="ECO:0007669"/>
    <property type="project" value="TreeGrafter"/>
</dbReference>
<organism evidence="12 13">
    <name type="scientific">Spiroplasma corruscae</name>
    <dbReference type="NCBI Taxonomy" id="216934"/>
    <lineage>
        <taxon>Bacteria</taxon>
        <taxon>Bacillati</taxon>
        <taxon>Mycoplasmatota</taxon>
        <taxon>Mollicutes</taxon>
        <taxon>Entomoplasmatales</taxon>
        <taxon>Spiroplasmataceae</taxon>
        <taxon>Spiroplasma</taxon>
    </lineage>
</organism>
<comment type="similarity">
    <text evidence="6 8">Belongs to the DnaJ family.</text>
</comment>
<keyword evidence="8" id="KW-0235">DNA replication</keyword>